<dbReference type="RefSeq" id="WP_346152805.1">
    <property type="nucleotide sequence ID" value="NZ_BAAAUW010000015.1"/>
</dbReference>
<organism evidence="3 4">
    <name type="scientific">Streptomyces labedae</name>
    <dbReference type="NCBI Taxonomy" id="285569"/>
    <lineage>
        <taxon>Bacteria</taxon>
        <taxon>Bacillati</taxon>
        <taxon>Actinomycetota</taxon>
        <taxon>Actinomycetes</taxon>
        <taxon>Kitasatosporales</taxon>
        <taxon>Streptomycetaceae</taxon>
        <taxon>Streptomyces</taxon>
    </lineage>
</organism>
<reference evidence="4" key="1">
    <citation type="journal article" date="2019" name="Int. J. Syst. Evol. Microbiol.">
        <title>The Global Catalogue of Microorganisms (GCM) 10K type strain sequencing project: providing services to taxonomists for standard genome sequencing and annotation.</title>
        <authorList>
            <consortium name="The Broad Institute Genomics Platform"/>
            <consortium name="The Broad Institute Genome Sequencing Center for Infectious Disease"/>
            <person name="Wu L."/>
            <person name="Ma J."/>
        </authorList>
    </citation>
    <scope>NUCLEOTIDE SEQUENCE [LARGE SCALE GENOMIC DNA]</scope>
    <source>
        <strain evidence="4">JCM 9381</strain>
    </source>
</reference>
<name>A0ABP6QXU1_9ACTN</name>
<dbReference type="Proteomes" id="UP001500728">
    <property type="component" value="Unassembled WGS sequence"/>
</dbReference>
<keyword evidence="2" id="KW-0732">Signal</keyword>
<keyword evidence="4" id="KW-1185">Reference proteome</keyword>
<comment type="caution">
    <text evidence="3">The sequence shown here is derived from an EMBL/GenBank/DDBJ whole genome shotgun (WGS) entry which is preliminary data.</text>
</comment>
<gene>
    <name evidence="3" type="ORF">GCM10010469_34530</name>
</gene>
<evidence type="ECO:0000313" key="4">
    <source>
        <dbReference type="Proteomes" id="UP001500728"/>
    </source>
</evidence>
<evidence type="ECO:0000313" key="3">
    <source>
        <dbReference type="EMBL" id="GAA3264675.1"/>
    </source>
</evidence>
<feature type="signal peptide" evidence="2">
    <location>
        <begin position="1"/>
        <end position="24"/>
    </location>
</feature>
<protein>
    <submittedName>
        <fullName evidence="3">Uncharacterized protein</fullName>
    </submittedName>
</protein>
<evidence type="ECO:0000256" key="2">
    <source>
        <dbReference type="SAM" id="SignalP"/>
    </source>
</evidence>
<evidence type="ECO:0000256" key="1">
    <source>
        <dbReference type="SAM" id="MobiDB-lite"/>
    </source>
</evidence>
<accession>A0ABP6QXU1</accession>
<proteinExistence type="predicted"/>
<feature type="chain" id="PRO_5045707097" evidence="2">
    <location>
        <begin position="25"/>
        <end position="74"/>
    </location>
</feature>
<sequence>MKSRQIVVVAVTATVFAWSLVLVAAGETTAVAALAPALALTVQQIVHASRSRSHTAPGTGNRLDAAQDKEDDAP</sequence>
<feature type="region of interest" description="Disordered" evidence="1">
    <location>
        <begin position="49"/>
        <end position="74"/>
    </location>
</feature>
<dbReference type="EMBL" id="BAAAUW010000015">
    <property type="protein sequence ID" value="GAA3264675.1"/>
    <property type="molecule type" value="Genomic_DNA"/>
</dbReference>